<dbReference type="Pfam" id="PF01915">
    <property type="entry name" value="Glyco_hydro_3_C"/>
    <property type="match status" value="1"/>
</dbReference>
<dbReference type="SMART" id="SM01217">
    <property type="entry name" value="Fn3_like"/>
    <property type="match status" value="1"/>
</dbReference>
<accession>A0A938WLK4</accession>
<organism evidence="5 6">
    <name type="scientific">Marseilla massiliensis</name>
    <dbReference type="NCBI Taxonomy" id="1841864"/>
    <lineage>
        <taxon>Bacteria</taxon>
        <taxon>Pseudomonadati</taxon>
        <taxon>Bacteroidota</taxon>
        <taxon>Bacteroidia</taxon>
        <taxon>Bacteroidales</taxon>
        <taxon>Prevotellaceae</taxon>
        <taxon>Marseilla</taxon>
    </lineage>
</organism>
<dbReference type="AlphaFoldDB" id="A0A938WLK4"/>
<protein>
    <submittedName>
        <fullName evidence="5">Glycoside hydrolase family 3 C-terminal domain-containing protein</fullName>
    </submittedName>
</protein>
<keyword evidence="2 5" id="KW-0378">Hydrolase</keyword>
<dbReference type="SUPFAM" id="SSF51445">
    <property type="entry name" value="(Trans)glycosidases"/>
    <property type="match status" value="1"/>
</dbReference>
<dbReference type="PANTHER" id="PTHR30620">
    <property type="entry name" value="PERIPLASMIC BETA-GLUCOSIDASE-RELATED"/>
    <property type="match status" value="1"/>
</dbReference>
<dbReference type="InterPro" id="IPR013783">
    <property type="entry name" value="Ig-like_fold"/>
</dbReference>
<evidence type="ECO:0000313" key="5">
    <source>
        <dbReference type="EMBL" id="MBM6660943.1"/>
    </source>
</evidence>
<dbReference type="InterPro" id="IPR051915">
    <property type="entry name" value="Cellulose_Degrad_GH3"/>
</dbReference>
<name>A0A938WLK4_9BACT</name>
<keyword evidence="3" id="KW-0732">Signal</keyword>
<evidence type="ECO:0000256" key="2">
    <source>
        <dbReference type="ARBA" id="ARBA00022801"/>
    </source>
</evidence>
<dbReference type="PANTHER" id="PTHR30620:SF123">
    <property type="entry name" value="BETA-XYLOSIDASE"/>
    <property type="match status" value="1"/>
</dbReference>
<dbReference type="EMBL" id="JACJJL010000005">
    <property type="protein sequence ID" value="MBM6660943.1"/>
    <property type="molecule type" value="Genomic_DNA"/>
</dbReference>
<evidence type="ECO:0000256" key="3">
    <source>
        <dbReference type="SAM" id="SignalP"/>
    </source>
</evidence>
<dbReference type="Gene3D" id="3.40.50.1700">
    <property type="entry name" value="Glycoside hydrolase family 3 C-terminal domain"/>
    <property type="match status" value="1"/>
</dbReference>
<dbReference type="SUPFAM" id="SSF52279">
    <property type="entry name" value="Beta-D-glucan exohydrolase, C-terminal domain"/>
    <property type="match status" value="1"/>
</dbReference>
<dbReference type="InterPro" id="IPR036962">
    <property type="entry name" value="Glyco_hydro_3_N_sf"/>
</dbReference>
<proteinExistence type="inferred from homology"/>
<dbReference type="InterPro" id="IPR026891">
    <property type="entry name" value="Fn3-like"/>
</dbReference>
<comment type="similarity">
    <text evidence="1">Belongs to the glycosyl hydrolase 3 family.</text>
</comment>
<dbReference type="InterPro" id="IPR017853">
    <property type="entry name" value="GH"/>
</dbReference>
<sequence>MERYFNVRLLVMFLAAGAIAVGASARQAEPLYKDKSAPVDQRVDDLLGRMTLHEKVLQLQNRASGKADQIDGIFSGQSYGTTHEMGMSAYDCAVMYAKLHEYMRSHTRLGIPVLACAEGIQGIVQNGCTLFPHALAQGSTFNPGLVERMTAAAGEEASAIGIRQVLSPVLDIARELRWGRIEETYGEDPFLIAEMGIAFVKGYQSRGIACMPKHFVAHGSPSGGLNCASVAGGERDLYNLYLYPFRRVIRETSPMAVMSCYSAYDGVPVSGSRRYMTDILRGELGFDGYVYSDWGSVERLMTFHHAVATREEAARMALLAGIDVNVDSSYETLERQVEDGQIPLECIDEAVRRVLRVKFALGLFDGSTVDTASVVGIVRNAGKVALAKEVADESAVLLENKGGILPLDTRKYRSIAVVGPNSSQALYGDYAWTGPDTDEGVGLLQGISELVGDEVAINHAEGCDWWSRDTTHISEAVDAVRNSDVAIVAIGTRSTYLGRGPKYSTAGEGFDLSSLELPGVQQQLLEAVAAVGKPMIVVFISGKPLAMPWVKENADALLVQWYAGEQQGRSMADILFGRVNPSGKLNVSFPRSTGNTPCFYNHYATDREEPFDQPGSPEEPKGHYVFDKPEPLWNFGAGLSYTTFEYEKCVMSDSVLRSGDTLTVEVTVRNTGKMDGKEVVQLYVHDKVSSVATPKQQLKAFAKKLVGRGKSATFTLTLPVSELAFYNADMQEVVEPGEFEIQIGAASDDIRIRRNVVVER</sequence>
<dbReference type="FunFam" id="2.60.40.10:FF:000495">
    <property type="entry name" value="Periplasmic beta-glucosidase"/>
    <property type="match status" value="1"/>
</dbReference>
<dbReference type="Gene3D" id="3.20.20.300">
    <property type="entry name" value="Glycoside hydrolase, family 3, N-terminal domain"/>
    <property type="match status" value="1"/>
</dbReference>
<evidence type="ECO:0000259" key="4">
    <source>
        <dbReference type="SMART" id="SM01217"/>
    </source>
</evidence>
<gene>
    <name evidence="5" type="ORF">H6B30_04090</name>
</gene>
<dbReference type="FunFam" id="3.40.50.1700:FF:000009">
    <property type="entry name" value="Periplasmic beta-glucosidase"/>
    <property type="match status" value="1"/>
</dbReference>
<feature type="signal peptide" evidence="3">
    <location>
        <begin position="1"/>
        <end position="20"/>
    </location>
</feature>
<dbReference type="GO" id="GO:0008422">
    <property type="term" value="F:beta-glucosidase activity"/>
    <property type="evidence" value="ECO:0007669"/>
    <property type="project" value="TreeGrafter"/>
</dbReference>
<feature type="chain" id="PRO_5037120839" evidence="3">
    <location>
        <begin position="21"/>
        <end position="760"/>
    </location>
</feature>
<keyword evidence="6" id="KW-1185">Reference proteome</keyword>
<dbReference type="Gene3D" id="2.60.40.10">
    <property type="entry name" value="Immunoglobulins"/>
    <property type="match status" value="1"/>
</dbReference>
<dbReference type="Pfam" id="PF00933">
    <property type="entry name" value="Glyco_hydro_3"/>
    <property type="match status" value="1"/>
</dbReference>
<dbReference type="Pfam" id="PF14310">
    <property type="entry name" value="Fn3-like"/>
    <property type="match status" value="1"/>
</dbReference>
<evidence type="ECO:0000313" key="6">
    <source>
        <dbReference type="Proteomes" id="UP000764045"/>
    </source>
</evidence>
<dbReference type="PRINTS" id="PR00133">
    <property type="entry name" value="GLHYDRLASE3"/>
</dbReference>
<comment type="caution">
    <text evidence="5">The sequence shown here is derived from an EMBL/GenBank/DDBJ whole genome shotgun (WGS) entry which is preliminary data.</text>
</comment>
<feature type="domain" description="Fibronectin type III-like" evidence="4">
    <location>
        <begin position="678"/>
        <end position="747"/>
    </location>
</feature>
<dbReference type="InterPro" id="IPR002772">
    <property type="entry name" value="Glyco_hydro_3_C"/>
</dbReference>
<dbReference type="InterPro" id="IPR036881">
    <property type="entry name" value="Glyco_hydro_3_C_sf"/>
</dbReference>
<evidence type="ECO:0000256" key="1">
    <source>
        <dbReference type="ARBA" id="ARBA00005336"/>
    </source>
</evidence>
<dbReference type="Proteomes" id="UP000764045">
    <property type="component" value="Unassembled WGS sequence"/>
</dbReference>
<dbReference type="GO" id="GO:0009251">
    <property type="term" value="P:glucan catabolic process"/>
    <property type="evidence" value="ECO:0007669"/>
    <property type="project" value="TreeGrafter"/>
</dbReference>
<dbReference type="InterPro" id="IPR001764">
    <property type="entry name" value="Glyco_hydro_3_N"/>
</dbReference>
<reference evidence="5 6" key="1">
    <citation type="journal article" date="2021" name="Sci. Rep.">
        <title>The distribution of antibiotic resistance genes in chicken gut microbiota commensals.</title>
        <authorList>
            <person name="Juricova H."/>
            <person name="Matiasovicova J."/>
            <person name="Kubasova T."/>
            <person name="Cejkova D."/>
            <person name="Rychlik I."/>
        </authorList>
    </citation>
    <scope>NUCLEOTIDE SEQUENCE [LARGE SCALE GENOMIC DNA]</scope>
    <source>
        <strain evidence="5 6">An819</strain>
    </source>
</reference>